<comment type="function">
    <text evidence="6">Catalyzes the 2'-O-methylation of the ribose of cytidine 1402 (C1402) in 16S rRNA.</text>
</comment>
<evidence type="ECO:0000313" key="10">
    <source>
        <dbReference type="Proteomes" id="UP001156694"/>
    </source>
</evidence>
<evidence type="ECO:0000256" key="1">
    <source>
        <dbReference type="ARBA" id="ARBA00022490"/>
    </source>
</evidence>
<dbReference type="InterPro" id="IPR008189">
    <property type="entry name" value="rRNA_ssu_MeTfrase_I"/>
</dbReference>
<dbReference type="NCBIfam" id="TIGR00096">
    <property type="entry name" value="16S rRNA (cytidine(1402)-2'-O)-methyltransferase"/>
    <property type="match status" value="1"/>
</dbReference>
<dbReference type="CDD" id="cd11648">
    <property type="entry name" value="RsmI"/>
    <property type="match status" value="1"/>
</dbReference>
<dbReference type="PANTHER" id="PTHR46111">
    <property type="entry name" value="RIBOSOMAL RNA SMALL SUBUNIT METHYLTRANSFERASE I"/>
    <property type="match status" value="1"/>
</dbReference>
<evidence type="ECO:0000256" key="3">
    <source>
        <dbReference type="ARBA" id="ARBA00022603"/>
    </source>
</evidence>
<keyword evidence="5 6" id="KW-0949">S-adenosyl-L-methionine</keyword>
<evidence type="ECO:0000256" key="5">
    <source>
        <dbReference type="ARBA" id="ARBA00022691"/>
    </source>
</evidence>
<accession>A0ABQ5VU83</accession>
<dbReference type="Pfam" id="PF00590">
    <property type="entry name" value="TP_methylase"/>
    <property type="match status" value="1"/>
</dbReference>
<dbReference type="InterPro" id="IPR014776">
    <property type="entry name" value="4pyrrole_Mease_sub2"/>
</dbReference>
<dbReference type="Gene3D" id="3.30.950.10">
    <property type="entry name" value="Methyltransferase, Cobalt-precorrin-4 Transmethylase, Domain 2"/>
    <property type="match status" value="1"/>
</dbReference>
<evidence type="ECO:0000256" key="6">
    <source>
        <dbReference type="HAMAP-Rule" id="MF_01877"/>
    </source>
</evidence>
<gene>
    <name evidence="6 9" type="primary">rsmI</name>
    <name evidence="9" type="ORF">GCM10007939_12860</name>
</gene>
<reference evidence="10" key="1">
    <citation type="journal article" date="2019" name="Int. J. Syst. Evol. Microbiol.">
        <title>The Global Catalogue of Microorganisms (GCM) 10K type strain sequencing project: providing services to taxonomists for standard genome sequencing and annotation.</title>
        <authorList>
            <consortium name="The Broad Institute Genomics Platform"/>
            <consortium name="The Broad Institute Genome Sequencing Center for Infectious Disease"/>
            <person name="Wu L."/>
            <person name="Ma J."/>
        </authorList>
    </citation>
    <scope>NUCLEOTIDE SEQUENCE [LARGE SCALE GENOMIC DNA]</scope>
    <source>
        <strain evidence="10">NBRC 110140</strain>
    </source>
</reference>
<comment type="caution">
    <text evidence="9">The sequence shown here is derived from an EMBL/GenBank/DDBJ whole genome shotgun (WGS) entry which is preliminary data.</text>
</comment>
<dbReference type="SUPFAM" id="SSF53790">
    <property type="entry name" value="Tetrapyrrole methylase"/>
    <property type="match status" value="1"/>
</dbReference>
<dbReference type="Proteomes" id="UP001156694">
    <property type="component" value="Unassembled WGS sequence"/>
</dbReference>
<proteinExistence type="inferred from homology"/>
<dbReference type="InterPro" id="IPR000878">
    <property type="entry name" value="4pyrrol_Mease"/>
</dbReference>
<keyword evidence="4 6" id="KW-0808">Transferase</keyword>
<feature type="domain" description="RsmI HTH" evidence="8">
    <location>
        <begin position="240"/>
        <end position="280"/>
    </location>
</feature>
<evidence type="ECO:0000256" key="2">
    <source>
        <dbReference type="ARBA" id="ARBA00022552"/>
    </source>
</evidence>
<dbReference type="RefSeq" id="WP_284377088.1">
    <property type="nucleotide sequence ID" value="NZ_BSNN01000002.1"/>
</dbReference>
<dbReference type="Pfam" id="PF23016">
    <property type="entry name" value="RsmI_C"/>
    <property type="match status" value="1"/>
</dbReference>
<feature type="domain" description="Tetrapyrrole methylase" evidence="7">
    <location>
        <begin position="10"/>
        <end position="212"/>
    </location>
</feature>
<dbReference type="HAMAP" id="MF_01877">
    <property type="entry name" value="16SrRNA_methyltr_I"/>
    <property type="match status" value="1"/>
</dbReference>
<comment type="catalytic activity">
    <reaction evidence="6">
        <text>cytidine(1402) in 16S rRNA + S-adenosyl-L-methionine = 2'-O-methylcytidine(1402) in 16S rRNA + S-adenosyl-L-homocysteine + H(+)</text>
        <dbReference type="Rhea" id="RHEA:42924"/>
        <dbReference type="Rhea" id="RHEA-COMP:10285"/>
        <dbReference type="Rhea" id="RHEA-COMP:10286"/>
        <dbReference type="ChEBI" id="CHEBI:15378"/>
        <dbReference type="ChEBI" id="CHEBI:57856"/>
        <dbReference type="ChEBI" id="CHEBI:59789"/>
        <dbReference type="ChEBI" id="CHEBI:74495"/>
        <dbReference type="ChEBI" id="CHEBI:82748"/>
        <dbReference type="EC" id="2.1.1.198"/>
    </reaction>
</comment>
<dbReference type="InterPro" id="IPR053910">
    <property type="entry name" value="RsmI_HTH"/>
</dbReference>
<dbReference type="PIRSF" id="PIRSF005917">
    <property type="entry name" value="MTase_YraL"/>
    <property type="match status" value="1"/>
</dbReference>
<organism evidence="9 10">
    <name type="scientific">Amylibacter marinus</name>
    <dbReference type="NCBI Taxonomy" id="1475483"/>
    <lineage>
        <taxon>Bacteria</taxon>
        <taxon>Pseudomonadati</taxon>
        <taxon>Pseudomonadota</taxon>
        <taxon>Alphaproteobacteria</taxon>
        <taxon>Rhodobacterales</taxon>
        <taxon>Paracoccaceae</taxon>
        <taxon>Amylibacter</taxon>
    </lineage>
</organism>
<evidence type="ECO:0000313" key="9">
    <source>
        <dbReference type="EMBL" id="GLQ35003.1"/>
    </source>
</evidence>
<sequence>MGDKKLPAGLYIVATPIGTADDITLRALHILAQADVLAAEDTRNLRRLMDIHGIALQGRRIVPYHDHNGDAQRPKLLAALEQGKTVAYASDAGTPLIADPGFGLALGAREAGYKIQAAPGASAVLTALCMAGQPTDRFFFGGFLPNKTGHRKAMLEKIAPLDSTLVYYESPKRVRACLSDMITVFGAERSVSLCRELTKKFEEVIRGSLVEVEEIVAGRESIKGEVVLVLGPPLEKVVKEEDIHEFLIELLQTSRVKDAAAAASTHFNIPRKQAYEIALLIKDQK</sequence>
<protein>
    <recommendedName>
        <fullName evidence="6">Ribosomal RNA small subunit methyltransferase I</fullName>
        <ecNumber evidence="6">2.1.1.198</ecNumber>
    </recommendedName>
    <alternativeName>
        <fullName evidence="6">16S rRNA 2'-O-ribose C1402 methyltransferase</fullName>
    </alternativeName>
    <alternativeName>
        <fullName evidence="6">rRNA (cytidine-2'-O-)-methyltransferase RsmI</fullName>
    </alternativeName>
</protein>
<dbReference type="InterPro" id="IPR035996">
    <property type="entry name" value="4pyrrol_Methylase_sf"/>
</dbReference>
<keyword evidence="2 6" id="KW-0698">rRNA processing</keyword>
<evidence type="ECO:0000259" key="8">
    <source>
        <dbReference type="Pfam" id="PF23016"/>
    </source>
</evidence>
<dbReference type="EMBL" id="BSNN01000002">
    <property type="protein sequence ID" value="GLQ35003.1"/>
    <property type="molecule type" value="Genomic_DNA"/>
</dbReference>
<name>A0ABQ5VU83_9RHOB</name>
<keyword evidence="10" id="KW-1185">Reference proteome</keyword>
<evidence type="ECO:0000256" key="4">
    <source>
        <dbReference type="ARBA" id="ARBA00022679"/>
    </source>
</evidence>
<comment type="similarity">
    <text evidence="6">Belongs to the methyltransferase superfamily. RsmI family.</text>
</comment>
<dbReference type="GO" id="GO:0032259">
    <property type="term" value="P:methylation"/>
    <property type="evidence" value="ECO:0007669"/>
    <property type="project" value="UniProtKB-KW"/>
</dbReference>
<dbReference type="EC" id="2.1.1.198" evidence="6"/>
<evidence type="ECO:0000259" key="7">
    <source>
        <dbReference type="Pfam" id="PF00590"/>
    </source>
</evidence>
<keyword evidence="1 6" id="KW-0963">Cytoplasm</keyword>
<keyword evidence="3 6" id="KW-0489">Methyltransferase</keyword>
<dbReference type="Gene3D" id="3.40.1010.10">
    <property type="entry name" value="Cobalt-precorrin-4 Transmethylase, Domain 1"/>
    <property type="match status" value="1"/>
</dbReference>
<dbReference type="InterPro" id="IPR014777">
    <property type="entry name" value="4pyrrole_Mease_sub1"/>
</dbReference>
<dbReference type="PANTHER" id="PTHR46111:SF1">
    <property type="entry name" value="RIBOSOMAL RNA SMALL SUBUNIT METHYLTRANSFERASE I"/>
    <property type="match status" value="1"/>
</dbReference>
<dbReference type="GO" id="GO:0008168">
    <property type="term" value="F:methyltransferase activity"/>
    <property type="evidence" value="ECO:0007669"/>
    <property type="project" value="UniProtKB-KW"/>
</dbReference>
<comment type="subcellular location">
    <subcellularLocation>
        <location evidence="6">Cytoplasm</location>
    </subcellularLocation>
</comment>